<proteinExistence type="predicted"/>
<dbReference type="KEGG" id="mhu:Mhun_3083"/>
<dbReference type="GeneID" id="25393598"/>
<dbReference type="Proteomes" id="UP000001941">
    <property type="component" value="Chromosome"/>
</dbReference>
<dbReference type="EnsemblBacteria" id="ABD42770">
    <property type="protein sequence ID" value="ABD42770"/>
    <property type="gene ID" value="Mhun_3083"/>
</dbReference>
<accession>Q2FS06</accession>
<dbReference type="AlphaFoldDB" id="Q2FS06"/>
<name>Q2FS06_METHJ</name>
<dbReference type="RefSeq" id="WP_011450021.1">
    <property type="nucleotide sequence ID" value="NC_007796.1"/>
</dbReference>
<dbReference type="HOGENOM" id="CLU_072490_0_0_2"/>
<evidence type="ECO:0000259" key="1">
    <source>
        <dbReference type="Pfam" id="PF01609"/>
    </source>
</evidence>
<dbReference type="OrthoDB" id="135863at2157"/>
<dbReference type="eggNOG" id="arCOG04442">
    <property type="taxonomic scope" value="Archaea"/>
</dbReference>
<evidence type="ECO:0000313" key="3">
    <source>
        <dbReference type="Proteomes" id="UP000001941"/>
    </source>
</evidence>
<dbReference type="GO" id="GO:0006313">
    <property type="term" value="P:DNA transposition"/>
    <property type="evidence" value="ECO:0007669"/>
    <property type="project" value="InterPro"/>
</dbReference>
<dbReference type="InParanoid" id="Q2FS06"/>
<keyword evidence="3" id="KW-1185">Reference proteome</keyword>
<gene>
    <name evidence="2" type="ordered locus">Mhun_3083</name>
</gene>
<dbReference type="Pfam" id="PF01609">
    <property type="entry name" value="DDE_Tnp_1"/>
    <property type="match status" value="1"/>
</dbReference>
<dbReference type="EMBL" id="CP000254">
    <property type="protein sequence ID" value="ABD42770.1"/>
    <property type="molecule type" value="Genomic_DNA"/>
</dbReference>
<protein>
    <submittedName>
        <fullName evidence="2">Transposase, IS4 family</fullName>
    </submittedName>
</protein>
<dbReference type="GO" id="GO:0003677">
    <property type="term" value="F:DNA binding"/>
    <property type="evidence" value="ECO:0007669"/>
    <property type="project" value="InterPro"/>
</dbReference>
<dbReference type="InterPro" id="IPR002559">
    <property type="entry name" value="Transposase_11"/>
</dbReference>
<reference evidence="3" key="1">
    <citation type="journal article" date="2016" name="Stand. Genomic Sci.">
        <title>Complete genome sequence of Methanospirillum hungatei type strain JF1.</title>
        <authorList>
            <person name="Gunsalus R.P."/>
            <person name="Cook L.E."/>
            <person name="Crable B."/>
            <person name="Rohlin L."/>
            <person name="McDonald E."/>
            <person name="Mouttaki H."/>
            <person name="Sieber J.R."/>
            <person name="Poweleit N."/>
            <person name="Zhou H."/>
            <person name="Lapidus A.L."/>
            <person name="Daligault H.E."/>
            <person name="Land M."/>
            <person name="Gilna P."/>
            <person name="Ivanova N."/>
            <person name="Kyrpides N."/>
            <person name="Culley D.E."/>
            <person name="McInerney M.J."/>
        </authorList>
    </citation>
    <scope>NUCLEOTIDE SEQUENCE [LARGE SCALE GENOMIC DNA]</scope>
    <source>
        <strain evidence="3">ATCC 27890 / DSM 864 / NBRC 100397 / JF-1</strain>
    </source>
</reference>
<feature type="domain" description="Transposase IS4-like" evidence="1">
    <location>
        <begin position="131"/>
        <end position="286"/>
    </location>
</feature>
<dbReference type="GO" id="GO:0004803">
    <property type="term" value="F:transposase activity"/>
    <property type="evidence" value="ECO:0007669"/>
    <property type="project" value="InterPro"/>
</dbReference>
<evidence type="ECO:0000313" key="2">
    <source>
        <dbReference type="EMBL" id="ABD42770.1"/>
    </source>
</evidence>
<sequence>MIKEGEFYLIILKTPIIVDTSDHKWILLKKILGVLETRRCRQEIAKFGIKPANQAYTNLSIVLLSMFFSVEISYAINEIEKRIELQQFLRIDNILTPNGVYRFMSQFSAEQFISMTHGILNAVCPKKRHYFRKTIIIDGTSLSVDINWFRKRIQKSKLVNKPYNWQYSPYKGFYIGLKLTLAIDQNNLLPLAFLVHQNPVADSKIFPLILQELKRRRILNKGDRVLLDRGYYSYKNYVLSLIEYSVIPLILPKKGFSFSKLENYLISPLTWFENKKSYQKVIELSHMKKELKDALENSDELAAQR</sequence>
<organism evidence="2 3">
    <name type="scientific">Methanospirillum hungatei JF-1 (strain ATCC 27890 / DSM 864 / NBRC 100397 / JF-1)</name>
    <dbReference type="NCBI Taxonomy" id="323259"/>
    <lineage>
        <taxon>Archaea</taxon>
        <taxon>Methanobacteriati</taxon>
        <taxon>Methanobacteriota</taxon>
        <taxon>Stenosarchaea group</taxon>
        <taxon>Methanomicrobia</taxon>
        <taxon>Methanomicrobiales</taxon>
        <taxon>Methanospirillaceae</taxon>
        <taxon>Methanospirillum</taxon>
    </lineage>
</organism>